<feature type="compositionally biased region" description="Low complexity" evidence="1">
    <location>
        <begin position="202"/>
        <end position="223"/>
    </location>
</feature>
<proteinExistence type="predicted"/>
<protein>
    <submittedName>
        <fullName evidence="4">Putative metal-dependent peptidase</fullName>
    </submittedName>
</protein>
<evidence type="ECO:0000259" key="2">
    <source>
        <dbReference type="Pfam" id="PF09967"/>
    </source>
</evidence>
<dbReference type="Pfam" id="PF09967">
    <property type="entry name" value="DUF2201"/>
    <property type="match status" value="1"/>
</dbReference>
<dbReference type="PANTHER" id="PTHR38730">
    <property type="entry name" value="SLL7028 PROTEIN"/>
    <property type="match status" value="1"/>
</dbReference>
<feature type="region of interest" description="Disordered" evidence="1">
    <location>
        <begin position="150"/>
        <end position="238"/>
    </location>
</feature>
<dbReference type="RefSeq" id="WP_126462147.1">
    <property type="nucleotide sequence ID" value="NZ_AP018721.1"/>
</dbReference>
<reference evidence="4 5" key="1">
    <citation type="submission" date="2019-03" db="EMBL/GenBank/DDBJ databases">
        <title>Genomic Encyclopedia of Type Strains, Phase IV (KMG-IV): sequencing the most valuable type-strain genomes for metagenomic binning, comparative biology and taxonomic classification.</title>
        <authorList>
            <person name="Goeker M."/>
        </authorList>
    </citation>
    <scope>NUCLEOTIDE SEQUENCE [LARGE SCALE GENOMIC DNA]</scope>
    <source>
        <strain evidence="4 5">DSM 103923</strain>
    </source>
</reference>
<dbReference type="AlphaFoldDB" id="A0A4R3JX93"/>
<dbReference type="InterPro" id="IPR036465">
    <property type="entry name" value="vWFA_dom_sf"/>
</dbReference>
<name>A0A4R3JX93_9PROT</name>
<accession>A0A4R3JX93</accession>
<dbReference type="InterPro" id="IPR025154">
    <property type="entry name" value="Put_metallopeptidase_dom"/>
</dbReference>
<evidence type="ECO:0000259" key="3">
    <source>
        <dbReference type="Pfam" id="PF13203"/>
    </source>
</evidence>
<gene>
    <name evidence="4" type="ORF">EDC61_103131</name>
</gene>
<evidence type="ECO:0000256" key="1">
    <source>
        <dbReference type="SAM" id="MobiDB-lite"/>
    </source>
</evidence>
<organism evidence="4 5">
    <name type="scientific">Sulfuritortus calidifontis</name>
    <dbReference type="NCBI Taxonomy" id="1914471"/>
    <lineage>
        <taxon>Bacteria</taxon>
        <taxon>Pseudomonadati</taxon>
        <taxon>Pseudomonadota</taxon>
        <taxon>Betaproteobacteria</taxon>
        <taxon>Nitrosomonadales</taxon>
        <taxon>Thiobacillaceae</taxon>
        <taxon>Sulfuritortus</taxon>
    </lineage>
</organism>
<dbReference type="InterPro" id="IPR018698">
    <property type="entry name" value="VWA-like_dom"/>
</dbReference>
<dbReference type="Pfam" id="PF13203">
    <property type="entry name" value="DUF2201_N"/>
    <property type="match status" value="1"/>
</dbReference>
<feature type="domain" description="VWA-like" evidence="2">
    <location>
        <begin position="317"/>
        <end position="441"/>
    </location>
</feature>
<evidence type="ECO:0000313" key="4">
    <source>
        <dbReference type="EMBL" id="TCS73008.1"/>
    </source>
</evidence>
<comment type="caution">
    <text evidence="4">The sequence shown here is derived from an EMBL/GenBank/DDBJ whole genome shotgun (WGS) entry which is preliminary data.</text>
</comment>
<dbReference type="SUPFAM" id="SSF53300">
    <property type="entry name" value="vWA-like"/>
    <property type="match status" value="1"/>
</dbReference>
<dbReference type="EMBL" id="SLZY01000003">
    <property type="protein sequence ID" value="TCS73008.1"/>
    <property type="molecule type" value="Genomic_DNA"/>
</dbReference>
<sequence length="442" mass="49204">MSQDTSAIETKLAAARTRLILDKPFLGSLVMHLPLKAADPKWCKTTATDARAFYYNADYIARLTLEQTQFVLAHEAMHCALSHFARRNHRQKHRWDVACDYAVNMILDDERMPPPDEALMNAAYRGLTAEEIYPLLHEDPPEETMDQHLFDQENDTPPQSEGEPEGRDTGAGEPREAQSGETEGEQDTGSQGGSQGRDKNDQPGQGQQAQAQESQDSGEAQSDLQEQPPPPPMDPDKLSEQWKSRLAAAAQAARQAGKLSASLMRFVDNLLAPQLPWRALLARYMMNAARDDYSFQRTSRREGEALMPRLYSQSVNVVVALDTSGSVTDEELREFLAEIDALKGQVRAEITLHACDDKLAEAGPWRYAMWEPVTLPAEVAGGGGTDFRPVFDWVNRDRLSPDLLVYFTDAEGAFPEQAPPYPVVWLVKGKAPVPFGVRIQLN</sequence>
<keyword evidence="5" id="KW-1185">Reference proteome</keyword>
<evidence type="ECO:0000313" key="5">
    <source>
        <dbReference type="Proteomes" id="UP000295135"/>
    </source>
</evidence>
<dbReference type="Proteomes" id="UP000295135">
    <property type="component" value="Unassembled WGS sequence"/>
</dbReference>
<dbReference type="OrthoDB" id="9761650at2"/>
<dbReference type="PANTHER" id="PTHR38730:SF1">
    <property type="entry name" value="SLL7028 PROTEIN"/>
    <property type="match status" value="1"/>
</dbReference>
<feature type="domain" description="Putative metallopeptidase" evidence="3">
    <location>
        <begin position="9"/>
        <end position="302"/>
    </location>
</feature>
<feature type="compositionally biased region" description="Basic and acidic residues" evidence="1">
    <location>
        <begin position="164"/>
        <end position="178"/>
    </location>
</feature>